<dbReference type="AlphaFoldDB" id="A0A7D3ZHU4"/>
<dbReference type="EMBL" id="CP053892">
    <property type="protein sequence ID" value="QKG19961.1"/>
    <property type="molecule type" value="Genomic_DNA"/>
</dbReference>
<keyword evidence="2" id="KW-1185">Reference proteome</keyword>
<reference evidence="1 2" key="1">
    <citation type="submission" date="2020-05" db="EMBL/GenBank/DDBJ databases">
        <title>Actinomadura verrucosospora NRRL-B18236 (PFL_A860) Genome sequencing and assembly.</title>
        <authorList>
            <person name="Samborskyy M."/>
        </authorList>
    </citation>
    <scope>NUCLEOTIDE SEQUENCE [LARGE SCALE GENOMIC DNA]</scope>
    <source>
        <strain evidence="1 2">NRRL:B18236</strain>
    </source>
</reference>
<accession>A0A7D3ZHU4</accession>
<proteinExistence type="predicted"/>
<dbReference type="Proteomes" id="UP000501240">
    <property type="component" value="Chromosome"/>
</dbReference>
<organism evidence="1 2">
    <name type="scientific">Actinomadura verrucosospora</name>
    <dbReference type="NCBI Taxonomy" id="46165"/>
    <lineage>
        <taxon>Bacteria</taxon>
        <taxon>Bacillati</taxon>
        <taxon>Actinomycetota</taxon>
        <taxon>Actinomycetes</taxon>
        <taxon>Streptosporangiales</taxon>
        <taxon>Thermomonosporaceae</taxon>
        <taxon>Actinomadura</taxon>
    </lineage>
</organism>
<gene>
    <name evidence="1" type="ORF">ACTIVE_1597</name>
</gene>
<name>A0A7D3ZHU4_ACTVE</name>
<evidence type="ECO:0000313" key="1">
    <source>
        <dbReference type="EMBL" id="QKG19961.1"/>
    </source>
</evidence>
<dbReference type="RefSeq" id="WP_173094398.1">
    <property type="nucleotide sequence ID" value="NZ_CP053892.1"/>
</dbReference>
<protein>
    <submittedName>
        <fullName evidence="1">Uncharacterized protein</fullName>
    </submittedName>
</protein>
<sequence>MTDTTPERVTVQVLLNVGDIAELVTPDHDYRNPVRVPAADIARDAGLPTNELPGRKFTAVPDGEGFRGYRLVDDPRL</sequence>
<evidence type="ECO:0000313" key="2">
    <source>
        <dbReference type="Proteomes" id="UP000501240"/>
    </source>
</evidence>